<dbReference type="Proteomes" id="UP000296049">
    <property type="component" value="Unassembled WGS sequence"/>
</dbReference>
<dbReference type="AlphaFoldDB" id="R0JNX8"/>
<sequence length="397" mass="43643">MVSSTSQLSVQMPSNNVTMERSSSSSLILNIIREMEEAERMCGKPRYLKRRIAENDLPSKTVEVYKNSNSRRRWTLFRHGTVKLKYSGNADKKLSAGIAFVLVVLAPYVQASGPLLARATSGGFCCSRTEPGSALSLLVLVMFCHADSSAFFQKQQELQPLLLCLRFHSWWRVLTAAAPHRGDHPRVSFLRLVLSSKHADGGKVRADLADGLDDTFSRDNGCENLFVLSGWGPDPGAAPWCCSVAVNGEGGQGEWLHEAGRAAECSGDAIKGFCVLAAQLQAYEMSSAHPRCNVLWAGSRDRDVWGLWQLKCDRFFRERMGHGVINEKCLSSYGVCLLEQSPRQTEDLLCSSDPSSTELLTLGSRNDVFVGYITGREAVHKLAVPKHCTLEVASVSP</sequence>
<dbReference type="EMBL" id="KB743393">
    <property type="protein sequence ID" value="EOA99040.1"/>
    <property type="molecule type" value="Genomic_DNA"/>
</dbReference>
<accession>R0JNX8</accession>
<evidence type="ECO:0000313" key="1">
    <source>
        <dbReference type="EMBL" id="EOA99040.1"/>
    </source>
</evidence>
<keyword evidence="2" id="KW-1185">Reference proteome</keyword>
<proteinExistence type="predicted"/>
<protein>
    <submittedName>
        <fullName evidence="1">Uncharacterized protein</fullName>
    </submittedName>
</protein>
<evidence type="ECO:0000313" key="2">
    <source>
        <dbReference type="Proteomes" id="UP000296049"/>
    </source>
</evidence>
<organism evidence="1 2">
    <name type="scientific">Anas platyrhynchos</name>
    <name type="common">Mallard</name>
    <name type="synonym">Anas boschas</name>
    <dbReference type="NCBI Taxonomy" id="8839"/>
    <lineage>
        <taxon>Eukaryota</taxon>
        <taxon>Metazoa</taxon>
        <taxon>Chordata</taxon>
        <taxon>Craniata</taxon>
        <taxon>Vertebrata</taxon>
        <taxon>Euteleostomi</taxon>
        <taxon>Archelosauria</taxon>
        <taxon>Archosauria</taxon>
        <taxon>Dinosauria</taxon>
        <taxon>Saurischia</taxon>
        <taxon>Theropoda</taxon>
        <taxon>Coelurosauria</taxon>
        <taxon>Aves</taxon>
        <taxon>Neognathae</taxon>
        <taxon>Galloanserae</taxon>
        <taxon>Anseriformes</taxon>
        <taxon>Anatidae</taxon>
        <taxon>Anatinae</taxon>
        <taxon>Anas</taxon>
    </lineage>
</organism>
<name>R0JNX8_ANAPL</name>
<reference evidence="2" key="1">
    <citation type="journal article" date="2013" name="Nat. Genet.">
        <title>The duck genome and transcriptome provide insight into an avian influenza virus reservoir species.</title>
        <authorList>
            <person name="Huang Y."/>
            <person name="Li Y."/>
            <person name="Burt D.W."/>
            <person name="Chen H."/>
            <person name="Zhang Y."/>
            <person name="Qian W."/>
            <person name="Kim H."/>
            <person name="Gan S."/>
            <person name="Zhao Y."/>
            <person name="Li J."/>
            <person name="Yi K."/>
            <person name="Feng H."/>
            <person name="Zhu P."/>
            <person name="Li B."/>
            <person name="Liu Q."/>
            <person name="Fairley S."/>
            <person name="Magor K.E."/>
            <person name="Du Z."/>
            <person name="Hu X."/>
            <person name="Goodman L."/>
            <person name="Tafer H."/>
            <person name="Vignal A."/>
            <person name="Lee T."/>
            <person name="Kim K.W."/>
            <person name="Sheng Z."/>
            <person name="An Y."/>
            <person name="Searle S."/>
            <person name="Herrero J."/>
            <person name="Groenen M.A."/>
            <person name="Crooijmans R.P."/>
            <person name="Faraut T."/>
            <person name="Cai Q."/>
            <person name="Webster R.G."/>
            <person name="Aldridge J.R."/>
            <person name="Warren W.C."/>
            <person name="Bartschat S."/>
            <person name="Kehr S."/>
            <person name="Marz M."/>
            <person name="Stadler P.F."/>
            <person name="Smith J."/>
            <person name="Kraus R.H."/>
            <person name="Zhao Y."/>
            <person name="Ren L."/>
            <person name="Fei J."/>
            <person name="Morisson M."/>
            <person name="Kaiser P."/>
            <person name="Griffin D.K."/>
            <person name="Rao M."/>
            <person name="Pitel F."/>
            <person name="Wang J."/>
            <person name="Li N."/>
        </authorList>
    </citation>
    <scope>NUCLEOTIDE SEQUENCE [LARGE SCALE GENOMIC DNA]</scope>
</reference>
<gene>
    <name evidence="1" type="ORF">Anapl_14238</name>
</gene>